<dbReference type="PROSITE" id="PS00108">
    <property type="entry name" value="PROTEIN_KINASE_ST"/>
    <property type="match status" value="1"/>
</dbReference>
<dbReference type="PROSITE" id="PS50011">
    <property type="entry name" value="PROTEIN_KINASE_DOM"/>
    <property type="match status" value="1"/>
</dbReference>
<dbReference type="InterPro" id="IPR008271">
    <property type="entry name" value="Ser/Thr_kinase_AS"/>
</dbReference>
<protein>
    <recommendedName>
        <fullName evidence="8">Protein kinase domain-containing protein</fullName>
    </recommendedName>
</protein>
<dbReference type="PANTHER" id="PTHR43289">
    <property type="entry name" value="MITOGEN-ACTIVATED PROTEIN KINASE KINASE KINASE 20-RELATED"/>
    <property type="match status" value="1"/>
</dbReference>
<keyword evidence="1" id="KW-0808">Transferase</keyword>
<evidence type="ECO:0000313" key="10">
    <source>
        <dbReference type="Proteomes" id="UP001500016"/>
    </source>
</evidence>
<evidence type="ECO:0000256" key="7">
    <source>
        <dbReference type="SAM" id="Phobius"/>
    </source>
</evidence>
<keyword evidence="10" id="KW-1185">Reference proteome</keyword>
<dbReference type="Gene3D" id="1.10.510.10">
    <property type="entry name" value="Transferase(Phosphotransferase) domain 1"/>
    <property type="match status" value="1"/>
</dbReference>
<evidence type="ECO:0000256" key="3">
    <source>
        <dbReference type="ARBA" id="ARBA00022777"/>
    </source>
</evidence>
<feature type="region of interest" description="Disordered" evidence="6">
    <location>
        <begin position="306"/>
        <end position="422"/>
    </location>
</feature>
<feature type="compositionally biased region" description="Pro residues" evidence="6">
    <location>
        <begin position="375"/>
        <end position="418"/>
    </location>
</feature>
<proteinExistence type="predicted"/>
<gene>
    <name evidence="9" type="ORF">GCM10009801_45030</name>
</gene>
<dbReference type="InterPro" id="IPR017441">
    <property type="entry name" value="Protein_kinase_ATP_BS"/>
</dbReference>
<keyword evidence="7" id="KW-1133">Transmembrane helix</keyword>
<dbReference type="SMART" id="SM00220">
    <property type="entry name" value="S_TKc"/>
    <property type="match status" value="1"/>
</dbReference>
<evidence type="ECO:0000256" key="4">
    <source>
        <dbReference type="ARBA" id="ARBA00022840"/>
    </source>
</evidence>
<evidence type="ECO:0000256" key="5">
    <source>
        <dbReference type="PROSITE-ProRule" id="PRU10141"/>
    </source>
</evidence>
<organism evidence="9 10">
    <name type="scientific">Streptomyces albiaxialis</name>
    <dbReference type="NCBI Taxonomy" id="329523"/>
    <lineage>
        <taxon>Bacteria</taxon>
        <taxon>Bacillati</taxon>
        <taxon>Actinomycetota</taxon>
        <taxon>Actinomycetes</taxon>
        <taxon>Kitasatosporales</taxon>
        <taxon>Streptomycetaceae</taxon>
        <taxon>Streptomyces</taxon>
    </lineage>
</organism>
<dbReference type="PROSITE" id="PS00107">
    <property type="entry name" value="PROTEIN_KINASE_ATP"/>
    <property type="match status" value="1"/>
</dbReference>
<dbReference type="PANTHER" id="PTHR43289:SF34">
    <property type="entry name" value="SERINE_THREONINE-PROTEIN KINASE YBDM-RELATED"/>
    <property type="match status" value="1"/>
</dbReference>
<dbReference type="Gene3D" id="3.30.200.20">
    <property type="entry name" value="Phosphorylase Kinase, domain 1"/>
    <property type="match status" value="1"/>
</dbReference>
<dbReference type="Pfam" id="PF14219">
    <property type="entry name" value="DUF4328"/>
    <property type="match status" value="1"/>
</dbReference>
<dbReference type="SUPFAM" id="SSF56112">
    <property type="entry name" value="Protein kinase-like (PK-like)"/>
    <property type="match status" value="1"/>
</dbReference>
<evidence type="ECO:0000256" key="2">
    <source>
        <dbReference type="ARBA" id="ARBA00022741"/>
    </source>
</evidence>
<dbReference type="CDD" id="cd14014">
    <property type="entry name" value="STKc_PknB_like"/>
    <property type="match status" value="1"/>
</dbReference>
<evidence type="ECO:0000256" key="6">
    <source>
        <dbReference type="SAM" id="MobiDB-lite"/>
    </source>
</evidence>
<feature type="domain" description="Protein kinase" evidence="8">
    <location>
        <begin position="15"/>
        <end position="287"/>
    </location>
</feature>
<reference evidence="9 10" key="1">
    <citation type="journal article" date="2019" name="Int. J. Syst. Evol. Microbiol.">
        <title>The Global Catalogue of Microorganisms (GCM) 10K type strain sequencing project: providing services to taxonomists for standard genome sequencing and annotation.</title>
        <authorList>
            <consortium name="The Broad Institute Genomics Platform"/>
            <consortium name="The Broad Institute Genome Sequencing Center for Infectious Disease"/>
            <person name="Wu L."/>
            <person name="Ma J."/>
        </authorList>
    </citation>
    <scope>NUCLEOTIDE SEQUENCE [LARGE SCALE GENOMIC DNA]</scope>
    <source>
        <strain evidence="9 10">JCM 15478</strain>
    </source>
</reference>
<feature type="transmembrane region" description="Helical" evidence="7">
    <location>
        <begin position="558"/>
        <end position="576"/>
    </location>
</feature>
<accession>A0ABN2W5V8</accession>
<evidence type="ECO:0000256" key="1">
    <source>
        <dbReference type="ARBA" id="ARBA00022679"/>
    </source>
</evidence>
<feature type="compositionally biased region" description="Low complexity" evidence="6">
    <location>
        <begin position="365"/>
        <end position="374"/>
    </location>
</feature>
<keyword evidence="3" id="KW-0418">Kinase</keyword>
<dbReference type="InterPro" id="IPR025565">
    <property type="entry name" value="DUF4328"/>
</dbReference>
<dbReference type="Proteomes" id="UP001500016">
    <property type="component" value="Unassembled WGS sequence"/>
</dbReference>
<evidence type="ECO:0000259" key="8">
    <source>
        <dbReference type="PROSITE" id="PS50011"/>
    </source>
</evidence>
<keyword evidence="4 5" id="KW-0067">ATP-binding</keyword>
<evidence type="ECO:0000313" key="9">
    <source>
        <dbReference type="EMBL" id="GAA2084139.1"/>
    </source>
</evidence>
<keyword evidence="2 5" id="KW-0547">Nucleotide-binding</keyword>
<feature type="transmembrane region" description="Helical" evidence="7">
    <location>
        <begin position="596"/>
        <end position="618"/>
    </location>
</feature>
<feature type="transmembrane region" description="Helical" evidence="7">
    <location>
        <begin position="476"/>
        <end position="500"/>
    </location>
</feature>
<keyword evidence="7" id="KW-0472">Membrane</keyword>
<feature type="compositionally biased region" description="Pro residues" evidence="6">
    <location>
        <begin position="320"/>
        <end position="340"/>
    </location>
</feature>
<comment type="caution">
    <text evidence="9">The sequence shown here is derived from an EMBL/GenBank/DDBJ whole genome shotgun (WGS) entry which is preliminary data.</text>
</comment>
<feature type="transmembrane region" description="Helical" evidence="7">
    <location>
        <begin position="433"/>
        <end position="455"/>
    </location>
</feature>
<feature type="binding site" evidence="5">
    <location>
        <position position="43"/>
    </location>
    <ligand>
        <name>ATP</name>
        <dbReference type="ChEBI" id="CHEBI:30616"/>
    </ligand>
</feature>
<dbReference type="RefSeq" id="WP_344530977.1">
    <property type="nucleotide sequence ID" value="NZ_BAAAPE010000012.1"/>
</dbReference>
<dbReference type="InterPro" id="IPR011009">
    <property type="entry name" value="Kinase-like_dom_sf"/>
</dbReference>
<sequence>MQGLTTDDPAWIGGYRLLGRLGEGGMGRVYLARSERGRTAAVKVVQAELARQPDFRRRFAQEVRAARRVGDRWTAPVLDADTEADTPWVATGYVAGPSLTEVVSEQYGPLPVTSLRALALGLAGALRAIHDAGLVHRDLKPSNILVTIEGPRVIDFGIARALDAAVQSAGGLTRTGALVGSPGFMSPEQVRGQRVTPASDVFCLGTVLAYAATGRLPFGTQDSGLHALLFRIAEEEADLDGIAEPWRSLIASCLAKAPEGRPGVEDLRAAVEETEATPGTGLGEAWLPAELLAHLGQRAVRLLDSEDPQRFGPPDQGVPGPSPASPAPLAPSAPSAPPAPSAVGAPSPVPSPAPAPSPAPGPGLTGAAPPAFGAAPPPHWQGPGPGPVPGPHPGPGPVPGPGPGPGSGPGPHGTPPPRFLVGHAESPRGLATALRVLLCCYGVALAFHLFVLFAVEGSLSSELSSTVRGVGDFEEMRLTTVAAEGLALMLEVVTGVLWLCWFRRTRLNAEVFAPGTLREAPGFAVGAWFIPFGNLVLPKRIANDVWRASEGEHPASRGILQAWWIGWLAYLLTYLLSEIKGSWYDTEQAGSASTSLTFGEISDVTGLVATVLTLFYVARLTSLQQARLSNRGPLAARS</sequence>
<feature type="compositionally biased region" description="Pro residues" evidence="6">
    <location>
        <begin position="347"/>
        <end position="361"/>
    </location>
</feature>
<dbReference type="Pfam" id="PF00069">
    <property type="entry name" value="Pkinase"/>
    <property type="match status" value="1"/>
</dbReference>
<name>A0ABN2W5V8_9ACTN</name>
<keyword evidence="7" id="KW-0812">Transmembrane</keyword>
<dbReference type="InterPro" id="IPR000719">
    <property type="entry name" value="Prot_kinase_dom"/>
</dbReference>
<dbReference type="EMBL" id="BAAAPE010000012">
    <property type="protein sequence ID" value="GAA2084139.1"/>
    <property type="molecule type" value="Genomic_DNA"/>
</dbReference>